<gene>
    <name evidence="2" type="ORF">SAMN05421688_0124</name>
</gene>
<dbReference type="Proteomes" id="UP000198796">
    <property type="component" value="Unassembled WGS sequence"/>
</dbReference>
<feature type="region of interest" description="Disordered" evidence="1">
    <location>
        <begin position="43"/>
        <end position="68"/>
    </location>
</feature>
<dbReference type="EMBL" id="FOJU01000001">
    <property type="protein sequence ID" value="SFA69440.1"/>
    <property type="molecule type" value="Genomic_DNA"/>
</dbReference>
<dbReference type="SUPFAM" id="SSF46689">
    <property type="entry name" value="Homeodomain-like"/>
    <property type="match status" value="1"/>
</dbReference>
<proteinExistence type="predicted"/>
<evidence type="ECO:0000313" key="3">
    <source>
        <dbReference type="Proteomes" id="UP000198796"/>
    </source>
</evidence>
<name>A0A1I0V018_9RHOB</name>
<keyword evidence="3" id="KW-1185">Reference proteome</keyword>
<reference evidence="2 3" key="1">
    <citation type="submission" date="2016-10" db="EMBL/GenBank/DDBJ databases">
        <authorList>
            <person name="de Groot N.N."/>
        </authorList>
    </citation>
    <scope>NUCLEOTIDE SEQUENCE [LARGE SCALE GENOMIC DNA]</scope>
    <source>
        <strain evidence="2 3">DSM 29316</strain>
    </source>
</reference>
<evidence type="ECO:0008006" key="4">
    <source>
        <dbReference type="Google" id="ProtNLM"/>
    </source>
</evidence>
<dbReference type="AlphaFoldDB" id="A0A1I0V018"/>
<organism evidence="2 3">
    <name type="scientific">Poseidonocella pacifica</name>
    <dbReference type="NCBI Taxonomy" id="871651"/>
    <lineage>
        <taxon>Bacteria</taxon>
        <taxon>Pseudomonadati</taxon>
        <taxon>Pseudomonadota</taxon>
        <taxon>Alphaproteobacteria</taxon>
        <taxon>Rhodobacterales</taxon>
        <taxon>Roseobacteraceae</taxon>
        <taxon>Poseidonocella</taxon>
    </lineage>
</organism>
<dbReference type="InterPro" id="IPR009057">
    <property type="entry name" value="Homeodomain-like_sf"/>
</dbReference>
<evidence type="ECO:0000256" key="1">
    <source>
        <dbReference type="SAM" id="MobiDB-lite"/>
    </source>
</evidence>
<accession>A0A1I0V018</accession>
<evidence type="ECO:0000313" key="2">
    <source>
        <dbReference type="EMBL" id="SFA69440.1"/>
    </source>
</evidence>
<dbReference type="STRING" id="871651.SAMN05421688_0124"/>
<sequence>MGKPLSMNLRERVIGAIDGGLSRRAAGARYGVAPSTAIRWDNERRATGSFAPKPQGGDTRSRKIEANA</sequence>
<feature type="compositionally biased region" description="Basic and acidic residues" evidence="1">
    <location>
        <begin position="59"/>
        <end position="68"/>
    </location>
</feature>
<protein>
    <recommendedName>
        <fullName evidence="4">Homeodomain-like domain-containing protein</fullName>
    </recommendedName>
</protein>